<evidence type="ECO:0000256" key="1">
    <source>
        <dbReference type="ARBA" id="ARBA00004429"/>
    </source>
</evidence>
<feature type="transmembrane region" description="Helical" evidence="9">
    <location>
        <begin position="144"/>
        <end position="168"/>
    </location>
</feature>
<evidence type="ECO:0000313" key="12">
    <source>
        <dbReference type="Proteomes" id="UP000198122"/>
    </source>
</evidence>
<organism evidence="11 12">
    <name type="scientific">Kytococcus aerolatus</name>
    <dbReference type="NCBI Taxonomy" id="592308"/>
    <lineage>
        <taxon>Bacteria</taxon>
        <taxon>Bacillati</taxon>
        <taxon>Actinomycetota</taxon>
        <taxon>Actinomycetes</taxon>
        <taxon>Micrococcales</taxon>
        <taxon>Kytococcaceae</taxon>
        <taxon>Kytococcus</taxon>
    </lineage>
</organism>
<dbReference type="PANTHER" id="PTHR23513">
    <property type="entry name" value="INTEGRAL MEMBRANE EFFLUX PROTEIN-RELATED"/>
    <property type="match status" value="1"/>
</dbReference>
<reference evidence="11 12" key="1">
    <citation type="submission" date="2017-06" db="EMBL/GenBank/DDBJ databases">
        <authorList>
            <person name="Kim H.J."/>
            <person name="Triplett B.A."/>
        </authorList>
    </citation>
    <scope>NUCLEOTIDE SEQUENCE [LARGE SCALE GENOMIC DNA]</scope>
    <source>
        <strain evidence="11 12">DSM 22179</strain>
    </source>
</reference>
<keyword evidence="6 9" id="KW-0472">Membrane</keyword>
<evidence type="ECO:0000256" key="8">
    <source>
        <dbReference type="ARBA" id="ARBA00040914"/>
    </source>
</evidence>
<feature type="transmembrane region" description="Helical" evidence="9">
    <location>
        <begin position="85"/>
        <end position="104"/>
    </location>
</feature>
<dbReference type="CDD" id="cd06173">
    <property type="entry name" value="MFS_MefA_like"/>
    <property type="match status" value="1"/>
</dbReference>
<feature type="transmembrane region" description="Helical" evidence="9">
    <location>
        <begin position="386"/>
        <end position="407"/>
    </location>
</feature>
<dbReference type="Proteomes" id="UP000198122">
    <property type="component" value="Unassembled WGS sequence"/>
</dbReference>
<keyword evidence="4 9" id="KW-0812">Transmembrane</keyword>
<dbReference type="Pfam" id="PF07690">
    <property type="entry name" value="MFS_1"/>
    <property type="match status" value="1"/>
</dbReference>
<protein>
    <recommendedName>
        <fullName evidence="8">Multidrug efflux pump Tap</fullName>
    </recommendedName>
</protein>
<dbReference type="InterPro" id="IPR020846">
    <property type="entry name" value="MFS_dom"/>
</dbReference>
<evidence type="ECO:0000256" key="4">
    <source>
        <dbReference type="ARBA" id="ARBA00022692"/>
    </source>
</evidence>
<feature type="transmembrane region" description="Helical" evidence="9">
    <location>
        <begin position="231"/>
        <end position="253"/>
    </location>
</feature>
<dbReference type="PRINTS" id="PR01035">
    <property type="entry name" value="TCRTETA"/>
</dbReference>
<evidence type="ECO:0000256" key="5">
    <source>
        <dbReference type="ARBA" id="ARBA00022989"/>
    </source>
</evidence>
<dbReference type="Gene3D" id="1.20.1250.20">
    <property type="entry name" value="MFS general substrate transporter like domains"/>
    <property type="match status" value="1"/>
</dbReference>
<dbReference type="RefSeq" id="WP_088818666.1">
    <property type="nucleotide sequence ID" value="NZ_FYEZ01000002.1"/>
</dbReference>
<evidence type="ECO:0000259" key="10">
    <source>
        <dbReference type="PROSITE" id="PS50850"/>
    </source>
</evidence>
<evidence type="ECO:0000256" key="7">
    <source>
        <dbReference type="ARBA" id="ARBA00038075"/>
    </source>
</evidence>
<evidence type="ECO:0000256" key="6">
    <source>
        <dbReference type="ARBA" id="ARBA00023136"/>
    </source>
</evidence>
<dbReference type="SUPFAM" id="SSF103473">
    <property type="entry name" value="MFS general substrate transporter"/>
    <property type="match status" value="1"/>
</dbReference>
<comment type="subcellular location">
    <subcellularLocation>
        <location evidence="1">Cell inner membrane</location>
        <topology evidence="1">Multi-pass membrane protein</topology>
    </subcellularLocation>
</comment>
<evidence type="ECO:0000256" key="3">
    <source>
        <dbReference type="ARBA" id="ARBA00022475"/>
    </source>
</evidence>
<feature type="transmembrane region" description="Helical" evidence="9">
    <location>
        <begin position="174"/>
        <end position="193"/>
    </location>
</feature>
<keyword evidence="3" id="KW-1003">Cell membrane</keyword>
<dbReference type="InterPro" id="IPR011701">
    <property type="entry name" value="MFS"/>
</dbReference>
<dbReference type="InterPro" id="IPR001958">
    <property type="entry name" value="Tet-R_TetA/multi-R_MdtG-like"/>
</dbReference>
<evidence type="ECO:0000313" key="11">
    <source>
        <dbReference type="EMBL" id="SNC72158.1"/>
    </source>
</evidence>
<evidence type="ECO:0000256" key="2">
    <source>
        <dbReference type="ARBA" id="ARBA00022448"/>
    </source>
</evidence>
<proteinExistence type="inferred from homology"/>
<gene>
    <name evidence="11" type="ORF">SAMN05445756_1747</name>
</gene>
<evidence type="ECO:0000256" key="9">
    <source>
        <dbReference type="SAM" id="Phobius"/>
    </source>
</evidence>
<dbReference type="InterPro" id="IPR036259">
    <property type="entry name" value="MFS_trans_sf"/>
</dbReference>
<feature type="transmembrane region" description="Helical" evidence="9">
    <location>
        <begin position="52"/>
        <end position="73"/>
    </location>
</feature>
<dbReference type="GO" id="GO:0005886">
    <property type="term" value="C:plasma membrane"/>
    <property type="evidence" value="ECO:0007669"/>
    <property type="project" value="UniProtKB-SubCell"/>
</dbReference>
<dbReference type="PANTHER" id="PTHR23513:SF9">
    <property type="entry name" value="ENTEROBACTIN EXPORTER ENTS"/>
    <property type="match status" value="1"/>
</dbReference>
<dbReference type="EMBL" id="FYEZ01000002">
    <property type="protein sequence ID" value="SNC72158.1"/>
    <property type="molecule type" value="Genomic_DNA"/>
</dbReference>
<dbReference type="PROSITE" id="PS50850">
    <property type="entry name" value="MFS"/>
    <property type="match status" value="1"/>
</dbReference>
<keyword evidence="2" id="KW-0813">Transport</keyword>
<sequence>MRLLERVTGVRLVGADRGVWHRLMATRFVAETGDAAGFTALVLLLSRATDSATQLSTLLAALVVLDAVVTPLCGSVGDRFDRQRVMLLACGGGAVCYAGMFLAADHVWVVFALACLSTVFESLYFPASNAALPRLRPEVNLGSLFAAFAQVGTAGGLLGPALVAGLSLGAGVEWALLVNALSFVLAGVLVASIRRAFGPGGSEEPAPDGDGATAGALPASDRRHVLVRFPVLWSFMGLWAAIQLGTGAMWVLLPLLAEHLGNAELTYSGLNAWSVVATLAGMLLVTRLATRVGAGTLLIRGLVAQALGFAVLAAAAVLLGWPALGVALAALLVHRGGQALTGASSYELLAESVPDDSRARASSWVDFATIGSFGLGVWMAGPVADAAGLAVLALVSAVLVACSLVAARHLVRVAGRHQFASRGT</sequence>
<keyword evidence="12" id="KW-1185">Reference proteome</keyword>
<feature type="transmembrane region" description="Helical" evidence="9">
    <location>
        <begin position="297"/>
        <end position="321"/>
    </location>
</feature>
<dbReference type="OrthoDB" id="9774907at2"/>
<feature type="transmembrane region" description="Helical" evidence="9">
    <location>
        <begin position="110"/>
        <end position="132"/>
    </location>
</feature>
<feature type="domain" description="Major facilitator superfamily (MFS) profile" evidence="10">
    <location>
        <begin position="2"/>
        <end position="414"/>
    </location>
</feature>
<accession>A0A212U1P3</accession>
<comment type="similarity">
    <text evidence="7">Belongs to the major facilitator superfamily. Drug:H(+) antiporter-3 (DHA3) (TC 2.A.1.21) family.</text>
</comment>
<dbReference type="GO" id="GO:0022857">
    <property type="term" value="F:transmembrane transporter activity"/>
    <property type="evidence" value="ECO:0007669"/>
    <property type="project" value="InterPro"/>
</dbReference>
<keyword evidence="5 9" id="KW-1133">Transmembrane helix</keyword>
<feature type="transmembrane region" description="Helical" evidence="9">
    <location>
        <begin position="265"/>
        <end position="285"/>
    </location>
</feature>
<name>A0A212U1P3_9MICO</name>
<dbReference type="AlphaFoldDB" id="A0A212U1P3"/>